<dbReference type="SUPFAM" id="SSF53850">
    <property type="entry name" value="Periplasmic binding protein-like II"/>
    <property type="match status" value="1"/>
</dbReference>
<feature type="domain" description="HTH lysR-type" evidence="5">
    <location>
        <begin position="1"/>
        <end position="58"/>
    </location>
</feature>
<evidence type="ECO:0000256" key="1">
    <source>
        <dbReference type="ARBA" id="ARBA00009437"/>
    </source>
</evidence>
<dbReference type="InterPro" id="IPR000847">
    <property type="entry name" value="LysR_HTH_N"/>
</dbReference>
<name>A0A8J6J6U5_9FIRM</name>
<dbReference type="Gene3D" id="3.40.190.10">
    <property type="entry name" value="Periplasmic binding protein-like II"/>
    <property type="match status" value="2"/>
</dbReference>
<dbReference type="SUPFAM" id="SSF46785">
    <property type="entry name" value="Winged helix' DNA-binding domain"/>
    <property type="match status" value="1"/>
</dbReference>
<dbReference type="Pfam" id="PF03466">
    <property type="entry name" value="LysR_substrate"/>
    <property type="match status" value="1"/>
</dbReference>
<dbReference type="PRINTS" id="PR00039">
    <property type="entry name" value="HTHLYSR"/>
</dbReference>
<dbReference type="Pfam" id="PF00126">
    <property type="entry name" value="HTH_1"/>
    <property type="match status" value="1"/>
</dbReference>
<sequence>MTTAQMRYFITVAECLSVTEAADRLYLSQPALSRHIAQMEAELNVPLFLRTRNTIRLTPAGQVLLEGLRQIYGDYRGLLERVEAVNAGVRGELRLGLLEEQLLPAPVRRALRHIETEYPNMKVRLSRHSFRALREGLLDGSLDCILSLATDLRSLPELTALVVERAPLYLVVGADSALAARTELAPAEFPSALGDQTFIFMAPEDSQAAAEAAVNAFARHGFRPRYICAPNAELLALWVAAGQGVGLLNGNHVLIHDPEVRFVPLRGMAVTEMVLAWSEGEGNPVGGTFLEQVREQLQRDGVMAPCENTFVSPGQGG</sequence>
<evidence type="ECO:0000259" key="5">
    <source>
        <dbReference type="PROSITE" id="PS50931"/>
    </source>
</evidence>
<dbReference type="InterPro" id="IPR005119">
    <property type="entry name" value="LysR_subst-bd"/>
</dbReference>
<dbReference type="Proteomes" id="UP000661435">
    <property type="component" value="Unassembled WGS sequence"/>
</dbReference>
<dbReference type="RefSeq" id="WP_186907672.1">
    <property type="nucleotide sequence ID" value="NZ_JACOPP010000009.1"/>
</dbReference>
<comment type="caution">
    <text evidence="6">The sequence shown here is derived from an EMBL/GenBank/DDBJ whole genome shotgun (WGS) entry which is preliminary data.</text>
</comment>
<dbReference type="EMBL" id="JACOPP010000009">
    <property type="protein sequence ID" value="MBC5733786.1"/>
    <property type="molecule type" value="Genomic_DNA"/>
</dbReference>
<keyword evidence="3" id="KW-0238">DNA-binding</keyword>
<proteinExistence type="inferred from homology"/>
<evidence type="ECO:0000256" key="3">
    <source>
        <dbReference type="ARBA" id="ARBA00023125"/>
    </source>
</evidence>
<evidence type="ECO:0000256" key="4">
    <source>
        <dbReference type="ARBA" id="ARBA00023163"/>
    </source>
</evidence>
<dbReference type="InterPro" id="IPR036388">
    <property type="entry name" value="WH-like_DNA-bd_sf"/>
</dbReference>
<dbReference type="InterPro" id="IPR036390">
    <property type="entry name" value="WH_DNA-bd_sf"/>
</dbReference>
<keyword evidence="2" id="KW-0805">Transcription regulation</keyword>
<organism evidence="6 7">
    <name type="scientific">Lawsonibacter hominis</name>
    <dbReference type="NCBI Taxonomy" id="2763053"/>
    <lineage>
        <taxon>Bacteria</taxon>
        <taxon>Bacillati</taxon>
        <taxon>Bacillota</taxon>
        <taxon>Clostridia</taxon>
        <taxon>Eubacteriales</taxon>
        <taxon>Oscillospiraceae</taxon>
        <taxon>Lawsonibacter</taxon>
    </lineage>
</organism>
<evidence type="ECO:0000256" key="2">
    <source>
        <dbReference type="ARBA" id="ARBA00023015"/>
    </source>
</evidence>
<reference evidence="6" key="1">
    <citation type="submission" date="2020-08" db="EMBL/GenBank/DDBJ databases">
        <title>Genome public.</title>
        <authorList>
            <person name="Liu C."/>
            <person name="Sun Q."/>
        </authorList>
    </citation>
    <scope>NUCLEOTIDE SEQUENCE</scope>
    <source>
        <strain evidence="6">NSJ-51</strain>
    </source>
</reference>
<dbReference type="GO" id="GO:0003677">
    <property type="term" value="F:DNA binding"/>
    <property type="evidence" value="ECO:0007669"/>
    <property type="project" value="UniProtKB-KW"/>
</dbReference>
<dbReference type="Gene3D" id="1.10.10.10">
    <property type="entry name" value="Winged helix-like DNA-binding domain superfamily/Winged helix DNA-binding domain"/>
    <property type="match status" value="1"/>
</dbReference>
<evidence type="ECO:0000313" key="6">
    <source>
        <dbReference type="EMBL" id="MBC5733786.1"/>
    </source>
</evidence>
<dbReference type="GO" id="GO:0032993">
    <property type="term" value="C:protein-DNA complex"/>
    <property type="evidence" value="ECO:0007669"/>
    <property type="project" value="TreeGrafter"/>
</dbReference>
<dbReference type="PANTHER" id="PTHR30346:SF28">
    <property type="entry name" value="HTH-TYPE TRANSCRIPTIONAL REGULATOR CYNR"/>
    <property type="match status" value="1"/>
</dbReference>
<dbReference type="AlphaFoldDB" id="A0A8J6J6U5"/>
<comment type="similarity">
    <text evidence="1">Belongs to the LysR transcriptional regulatory family.</text>
</comment>
<dbReference type="PANTHER" id="PTHR30346">
    <property type="entry name" value="TRANSCRIPTIONAL DUAL REGULATOR HCAR-RELATED"/>
    <property type="match status" value="1"/>
</dbReference>
<dbReference type="GO" id="GO:0003700">
    <property type="term" value="F:DNA-binding transcription factor activity"/>
    <property type="evidence" value="ECO:0007669"/>
    <property type="project" value="InterPro"/>
</dbReference>
<evidence type="ECO:0000313" key="7">
    <source>
        <dbReference type="Proteomes" id="UP000661435"/>
    </source>
</evidence>
<gene>
    <name evidence="6" type="ORF">H8S57_08590</name>
</gene>
<dbReference type="PROSITE" id="PS50931">
    <property type="entry name" value="HTH_LYSR"/>
    <property type="match status" value="1"/>
</dbReference>
<accession>A0A8J6J6U5</accession>
<dbReference type="CDD" id="cd08414">
    <property type="entry name" value="PBP2_LTTR_aromatics_like"/>
    <property type="match status" value="1"/>
</dbReference>
<protein>
    <submittedName>
        <fullName evidence="6">LysR family transcriptional regulator</fullName>
    </submittedName>
</protein>
<keyword evidence="7" id="KW-1185">Reference proteome</keyword>
<keyword evidence="4" id="KW-0804">Transcription</keyword>
<dbReference type="FunFam" id="1.10.10.10:FF:000001">
    <property type="entry name" value="LysR family transcriptional regulator"/>
    <property type="match status" value="1"/>
</dbReference>